<dbReference type="AlphaFoldDB" id="A0A1A8UAQ2"/>
<sequence length="89" mass="9972">TQSICSKNVLEAKSRDSNTCEHINPFLNVKPAATVEDLNMENGLSCSSKILRESKEETFLKQLFCCCMLKSNVGESVMANDEDRKNLQN</sequence>
<organism evidence="1">
    <name type="scientific">Nothobranchius furzeri</name>
    <name type="common">Turquoise killifish</name>
    <dbReference type="NCBI Taxonomy" id="105023"/>
    <lineage>
        <taxon>Eukaryota</taxon>
        <taxon>Metazoa</taxon>
        <taxon>Chordata</taxon>
        <taxon>Craniata</taxon>
        <taxon>Vertebrata</taxon>
        <taxon>Euteleostomi</taxon>
        <taxon>Actinopterygii</taxon>
        <taxon>Neopterygii</taxon>
        <taxon>Teleostei</taxon>
        <taxon>Neoteleostei</taxon>
        <taxon>Acanthomorphata</taxon>
        <taxon>Ovalentaria</taxon>
        <taxon>Atherinomorphae</taxon>
        <taxon>Cyprinodontiformes</taxon>
        <taxon>Nothobranchiidae</taxon>
        <taxon>Nothobranchius</taxon>
    </lineage>
</organism>
<accession>A0A1A8UAQ2</accession>
<reference evidence="1" key="1">
    <citation type="submission" date="2016-05" db="EMBL/GenBank/DDBJ databases">
        <authorList>
            <person name="Lavstsen T."/>
            <person name="Jespersen J.S."/>
        </authorList>
    </citation>
    <scope>NUCLEOTIDE SEQUENCE</scope>
    <source>
        <tissue evidence="1">Brain</tissue>
    </source>
</reference>
<feature type="non-terminal residue" evidence="1">
    <location>
        <position position="89"/>
    </location>
</feature>
<reference evidence="1" key="2">
    <citation type="submission" date="2016-06" db="EMBL/GenBank/DDBJ databases">
        <title>The genome of a short-lived fish provides insights into sex chromosome evolution and the genetic control of aging.</title>
        <authorList>
            <person name="Reichwald K."/>
            <person name="Felder M."/>
            <person name="Petzold A."/>
            <person name="Koch P."/>
            <person name="Groth M."/>
            <person name="Platzer M."/>
        </authorList>
    </citation>
    <scope>NUCLEOTIDE SEQUENCE</scope>
    <source>
        <tissue evidence="1">Brain</tissue>
    </source>
</reference>
<protein>
    <submittedName>
        <fullName evidence="1">Uncharacterized protein</fullName>
    </submittedName>
</protein>
<feature type="non-terminal residue" evidence="1">
    <location>
        <position position="1"/>
    </location>
</feature>
<proteinExistence type="predicted"/>
<evidence type="ECO:0000313" key="1">
    <source>
        <dbReference type="EMBL" id="SBS44193.1"/>
    </source>
</evidence>
<name>A0A1A8UAQ2_NOTFU</name>
<dbReference type="EMBL" id="HAEJ01003736">
    <property type="protein sequence ID" value="SBS44193.1"/>
    <property type="molecule type" value="Transcribed_RNA"/>
</dbReference>
<gene>
    <name evidence="1" type="primary">CR318593.2</name>
</gene>